<sequence>MVRSMTTTTAPRRRPGHEAGAPLLAPVHPLDLPPLLERFCADFGLGVGDVALTPMSSTLVPILPDGPRGTGVNVDSAWHPLLWLPPRLTTRIATYDVDGNVTVEDDETWVVRVLLDVTLSGVYDDDGWVDMIAAAGFDLDVEPDRQRVANWLAGSADDDLDSIDFHHLFGDIDDSANIAVETVEELRKQGRSLSAEALAGTIDDHATAPVSADLVRGIAAVAALALDDRTGWSEAMQIVAASGPGDLIAPDETLASIRGDLNRFVDA</sequence>
<dbReference type="STRING" id="1193518.BN13_280026"/>
<organism evidence="2 3">
    <name type="scientific">Nostocoides jenkinsii Ben 74</name>
    <dbReference type="NCBI Taxonomy" id="1193518"/>
    <lineage>
        <taxon>Bacteria</taxon>
        <taxon>Bacillati</taxon>
        <taxon>Actinomycetota</taxon>
        <taxon>Actinomycetes</taxon>
        <taxon>Micrococcales</taxon>
        <taxon>Intrasporangiaceae</taxon>
        <taxon>Nostocoides</taxon>
    </lineage>
</organism>
<proteinExistence type="predicted"/>
<accession>A0A077M8V4</accession>
<evidence type="ECO:0000256" key="1">
    <source>
        <dbReference type="SAM" id="MobiDB-lite"/>
    </source>
</evidence>
<dbReference type="AlphaFoldDB" id="A0A077M8V4"/>
<evidence type="ECO:0000313" key="3">
    <source>
        <dbReference type="Proteomes" id="UP000035720"/>
    </source>
</evidence>
<dbReference type="EMBL" id="CAJC01000137">
    <property type="protein sequence ID" value="CCI53029.1"/>
    <property type="molecule type" value="Genomic_DNA"/>
</dbReference>
<comment type="caution">
    <text evidence="2">The sequence shown here is derived from an EMBL/GenBank/DDBJ whole genome shotgun (WGS) entry which is preliminary data.</text>
</comment>
<dbReference type="Proteomes" id="UP000035720">
    <property type="component" value="Unassembled WGS sequence"/>
</dbReference>
<keyword evidence="3" id="KW-1185">Reference proteome</keyword>
<evidence type="ECO:0000313" key="2">
    <source>
        <dbReference type="EMBL" id="CCI53029.1"/>
    </source>
</evidence>
<feature type="compositionally biased region" description="Polar residues" evidence="1">
    <location>
        <begin position="1"/>
        <end position="10"/>
    </location>
</feature>
<gene>
    <name evidence="2" type="ORF">BN13_280026</name>
</gene>
<feature type="region of interest" description="Disordered" evidence="1">
    <location>
        <begin position="1"/>
        <end position="22"/>
    </location>
</feature>
<reference evidence="2 3" key="1">
    <citation type="journal article" date="2013" name="ISME J.">
        <title>A metabolic model for members of the genus Tetrasphaera involved in enhanced biological phosphorus removal.</title>
        <authorList>
            <person name="Kristiansen R."/>
            <person name="Nguyen H.T.T."/>
            <person name="Saunders A.M."/>
            <person name="Nielsen J.L."/>
            <person name="Wimmer R."/>
            <person name="Le V.Q."/>
            <person name="McIlroy S.J."/>
            <person name="Petrovski S."/>
            <person name="Seviour R.J."/>
            <person name="Calteau A."/>
            <person name="Nielsen K.L."/>
            <person name="Nielsen P.H."/>
        </authorList>
    </citation>
    <scope>NUCLEOTIDE SEQUENCE [LARGE SCALE GENOMIC DNA]</scope>
    <source>
        <strain evidence="2 3">Ben 74</strain>
    </source>
</reference>
<name>A0A077M8V4_9MICO</name>
<protein>
    <submittedName>
        <fullName evidence="2">Uncharacterized protein</fullName>
    </submittedName>
</protein>